<dbReference type="EMBL" id="MBAD02002420">
    <property type="protein sequence ID" value="RLN47653.1"/>
    <property type="molecule type" value="Genomic_DNA"/>
</dbReference>
<proteinExistence type="predicted"/>
<gene>
    <name evidence="2" type="ORF">BBJ29_008639</name>
</gene>
<organism evidence="2 3">
    <name type="scientific">Phytophthora kernoviae</name>
    <dbReference type="NCBI Taxonomy" id="325452"/>
    <lineage>
        <taxon>Eukaryota</taxon>
        <taxon>Sar</taxon>
        <taxon>Stramenopiles</taxon>
        <taxon>Oomycota</taxon>
        <taxon>Peronosporomycetes</taxon>
        <taxon>Peronosporales</taxon>
        <taxon>Peronosporaceae</taxon>
        <taxon>Phytophthora</taxon>
    </lineage>
</organism>
<comment type="caution">
    <text evidence="2">The sequence shown here is derived from an EMBL/GenBank/DDBJ whole genome shotgun (WGS) entry which is preliminary data.</text>
</comment>
<dbReference type="AlphaFoldDB" id="A0A3R7IS58"/>
<accession>A0A3R7IS58</accession>
<feature type="coiled-coil region" evidence="1">
    <location>
        <begin position="148"/>
        <end position="175"/>
    </location>
</feature>
<protein>
    <submittedName>
        <fullName evidence="2">Uncharacterized protein</fullName>
    </submittedName>
</protein>
<name>A0A3R7IS58_9STRA</name>
<evidence type="ECO:0000313" key="3">
    <source>
        <dbReference type="Proteomes" id="UP000284657"/>
    </source>
</evidence>
<reference evidence="2 3" key="1">
    <citation type="submission" date="2018-07" db="EMBL/GenBank/DDBJ databases">
        <title>Genome sequencing of oomycete isolates from Chile give support for New Zealand origin for Phytophthora kernoviae and make available the first Nothophytophthora sp. genome.</title>
        <authorList>
            <person name="Studholme D.J."/>
            <person name="Sanfuentes E."/>
            <person name="Panda P."/>
            <person name="Hill R."/>
            <person name="Sambles C."/>
            <person name="Grant M."/>
            <person name="Williams N.M."/>
            <person name="Mcdougal R.L."/>
        </authorList>
    </citation>
    <scope>NUCLEOTIDE SEQUENCE [LARGE SCALE GENOMIC DNA]</scope>
    <source>
        <strain evidence="2">Chile7</strain>
    </source>
</reference>
<dbReference type="Proteomes" id="UP000284657">
    <property type="component" value="Unassembled WGS sequence"/>
</dbReference>
<keyword evidence="1" id="KW-0175">Coiled coil</keyword>
<evidence type="ECO:0000313" key="2">
    <source>
        <dbReference type="EMBL" id="RLN47653.1"/>
    </source>
</evidence>
<evidence type="ECO:0000256" key="1">
    <source>
        <dbReference type="SAM" id="Coils"/>
    </source>
</evidence>
<sequence length="375" mass="43461">MMKHSDTRQTLEFLQKSFVHDVRFGDLRGINALMDQWRRYSLYFEDPHLELQQVNVLTAGVFCAAATFSVTITEFTLRCIFPHLIDDEGHDGKVDTAPLQDQLLGERVEFKCSMQFFFDELNGRVVRLEPTVDWIPPLAFNLFPLKIKRQLRQELQRLEEEIHGLRLKKRSIRFERKTNQSPWTIVSEALRLIEDGFRSPWRLANLDEMMKHSDTRQTLEFLQKSFVHDVRFGDLRGINALMDQWRRYSLYFEDPHLELQQVNVLTAGVFCAAATFSVTITEFTLRCIFPHLIDDEGHDGKVDTAPLQDQLLGERVEFKCSMQFFFDELNGRVVRLEPTVDWIPPLVRLLDGLESVSAVLGTALVSPNCVVGDIP</sequence>